<feature type="transmembrane region" description="Helical" evidence="2">
    <location>
        <begin position="6"/>
        <end position="28"/>
    </location>
</feature>
<protein>
    <submittedName>
        <fullName evidence="3">Uncharacterized protein</fullName>
    </submittedName>
</protein>
<evidence type="ECO:0000256" key="2">
    <source>
        <dbReference type="SAM" id="Phobius"/>
    </source>
</evidence>
<dbReference type="STRING" id="1504633.A0A2T7EHY9"/>
<dbReference type="Proteomes" id="UP000244336">
    <property type="component" value="Chromosome 3"/>
</dbReference>
<evidence type="ECO:0000313" key="3">
    <source>
        <dbReference type="EMBL" id="PUZ67442.1"/>
    </source>
</evidence>
<sequence length="582" mass="65172">MLVLAIVLLPIVVLYLLGLYASTAISLWRLIQHDFGGDGGTNKKPALVILYSLAMAQGVVFLYMIVHAWGAKIGIVKLVAHSYELQEDSELVSGYLDASIKGCMKEPSFARGRNLITYAVDKLMEFDKSRDSYLCGVKILSKVVRLDSMEFRSQQVLAKELLTGSPSLIRHLLETMGPRSPYDRDIREHAARVVAHVAGGIHLDSFPGGVIGCVSALLPEEYEEGGDHWLWEDLERQWLLEECERRRWLLKPPRPPVTIDGMVEASKVLVEQGLLILRKLAADEDNCRVISNAPGLVCKIMAPLTSAKLHGDYHDQWSGIATESMKLVLSLMAAPGTGEVQSQISSNMKAITGILDCRECAVLLKRRATQILLDLSLETQPPGGRVFIWMLLLIFVLPDDFFDTTISSVGWVKKRRYIRRLAGEKLQAAEQSVGGVISDLGTAIAENDPYMAHAAMILGHLWAHCSDEYLEQVKQCVFDVMPKVLREILRRPPARPAADDLENGRDSSRDQQDLERREDIMLKKSLISFCRTIHDTRWELTARVDEIADEVMSELGERGHGIMYLLSSAESKVSKYQIRRVR</sequence>
<feature type="region of interest" description="Disordered" evidence="1">
    <location>
        <begin position="495"/>
        <end position="514"/>
    </location>
</feature>
<keyword evidence="2" id="KW-1133">Transmembrane helix</keyword>
<dbReference type="AlphaFoldDB" id="A0A2T7EHY9"/>
<evidence type="ECO:0000313" key="4">
    <source>
        <dbReference type="Proteomes" id="UP000244336"/>
    </source>
</evidence>
<keyword evidence="2" id="KW-0812">Transmembrane</keyword>
<keyword evidence="4" id="KW-1185">Reference proteome</keyword>
<feature type="transmembrane region" description="Helical" evidence="2">
    <location>
        <begin position="48"/>
        <end position="69"/>
    </location>
</feature>
<name>A0A2T7EHY9_9POAL</name>
<feature type="compositionally biased region" description="Basic and acidic residues" evidence="1">
    <location>
        <begin position="502"/>
        <end position="514"/>
    </location>
</feature>
<gene>
    <name evidence="3" type="ORF">GQ55_3G434200</name>
</gene>
<reference evidence="3 4" key="1">
    <citation type="submission" date="2018-04" db="EMBL/GenBank/DDBJ databases">
        <title>WGS assembly of Panicum hallii var. hallii HAL2.</title>
        <authorList>
            <person name="Lovell J."/>
            <person name="Jenkins J."/>
            <person name="Lowry D."/>
            <person name="Mamidi S."/>
            <person name="Sreedasyam A."/>
            <person name="Weng X."/>
            <person name="Barry K."/>
            <person name="Bonette J."/>
            <person name="Campitelli B."/>
            <person name="Daum C."/>
            <person name="Gordon S."/>
            <person name="Gould B."/>
            <person name="Lipzen A."/>
            <person name="MacQueen A."/>
            <person name="Palacio-Mejia J."/>
            <person name="Plott C."/>
            <person name="Shakirov E."/>
            <person name="Shu S."/>
            <person name="Yoshinaga Y."/>
            <person name="Zane M."/>
            <person name="Rokhsar D."/>
            <person name="Grimwood J."/>
            <person name="Schmutz J."/>
            <person name="Juenger T."/>
        </authorList>
    </citation>
    <scope>NUCLEOTIDE SEQUENCE [LARGE SCALE GENOMIC DNA]</scope>
    <source>
        <strain evidence="4">cv. HAL2</strain>
    </source>
</reference>
<keyword evidence="2" id="KW-0472">Membrane</keyword>
<dbReference type="PANTHER" id="PTHR33115">
    <property type="entry name" value="ARM REPEAT SUPERFAMILY PROTEIN"/>
    <property type="match status" value="1"/>
</dbReference>
<dbReference type="Gramene" id="PUZ67442">
    <property type="protein sequence ID" value="PUZ67442"/>
    <property type="gene ID" value="GQ55_3G434200"/>
</dbReference>
<dbReference type="EMBL" id="CM009751">
    <property type="protein sequence ID" value="PUZ67442.1"/>
    <property type="molecule type" value="Genomic_DNA"/>
</dbReference>
<accession>A0A2T7EHY9</accession>
<evidence type="ECO:0000256" key="1">
    <source>
        <dbReference type="SAM" id="MobiDB-lite"/>
    </source>
</evidence>
<proteinExistence type="predicted"/>
<organism evidence="3 4">
    <name type="scientific">Panicum hallii var. hallii</name>
    <dbReference type="NCBI Taxonomy" id="1504633"/>
    <lineage>
        <taxon>Eukaryota</taxon>
        <taxon>Viridiplantae</taxon>
        <taxon>Streptophyta</taxon>
        <taxon>Embryophyta</taxon>
        <taxon>Tracheophyta</taxon>
        <taxon>Spermatophyta</taxon>
        <taxon>Magnoliopsida</taxon>
        <taxon>Liliopsida</taxon>
        <taxon>Poales</taxon>
        <taxon>Poaceae</taxon>
        <taxon>PACMAD clade</taxon>
        <taxon>Panicoideae</taxon>
        <taxon>Panicodae</taxon>
        <taxon>Paniceae</taxon>
        <taxon>Panicinae</taxon>
        <taxon>Panicum</taxon>
        <taxon>Panicum sect. Panicum</taxon>
    </lineage>
</organism>
<dbReference type="PANTHER" id="PTHR33115:SF22">
    <property type="entry name" value="OS12G0449900 PROTEIN"/>
    <property type="match status" value="1"/>
</dbReference>
<dbReference type="OrthoDB" id="10326398at2759"/>